<evidence type="ECO:0000256" key="1">
    <source>
        <dbReference type="PROSITE-ProRule" id="PRU00117"/>
    </source>
</evidence>
<dbReference type="InterPro" id="IPR047890">
    <property type="entry name" value="KHDC4_KH-I_first"/>
</dbReference>
<feature type="compositionally biased region" description="Basic and acidic residues" evidence="2">
    <location>
        <begin position="1"/>
        <end position="18"/>
    </location>
</feature>
<name>A0A8K0NMA9_9TREE</name>
<dbReference type="GO" id="GO:0003723">
    <property type="term" value="F:RNA binding"/>
    <property type="evidence" value="ECO:0007669"/>
    <property type="project" value="UniProtKB-UniRule"/>
</dbReference>
<dbReference type="Pfam" id="PF22675">
    <property type="entry name" value="KH-I_KHDC4-BBP"/>
    <property type="match status" value="1"/>
</dbReference>
<dbReference type="OrthoDB" id="397265at2759"/>
<dbReference type="InterPro" id="IPR056149">
    <property type="entry name" value="PRP5/DDX46/KHDC4_KH"/>
</dbReference>
<feature type="compositionally biased region" description="Low complexity" evidence="2">
    <location>
        <begin position="394"/>
        <end position="405"/>
    </location>
</feature>
<feature type="region of interest" description="Disordered" evidence="2">
    <location>
        <begin position="392"/>
        <end position="413"/>
    </location>
</feature>
<dbReference type="AlphaFoldDB" id="A0A8K0NMA9"/>
<dbReference type="InterPro" id="IPR036612">
    <property type="entry name" value="KH_dom_type_1_sf"/>
</dbReference>
<comment type="caution">
    <text evidence="4">The sequence shown here is derived from an EMBL/GenBank/DDBJ whole genome shotgun (WGS) entry which is preliminary data.</text>
</comment>
<dbReference type="CDD" id="cd22386">
    <property type="entry name" value="KH-I_KHDC4_rpt2"/>
    <property type="match status" value="1"/>
</dbReference>
<gene>
    <name evidence="4" type="ORF">FFLO_04506</name>
</gene>
<organism evidence="4 5">
    <name type="scientific">Filobasidium floriforme</name>
    <dbReference type="NCBI Taxonomy" id="5210"/>
    <lineage>
        <taxon>Eukaryota</taxon>
        <taxon>Fungi</taxon>
        <taxon>Dikarya</taxon>
        <taxon>Basidiomycota</taxon>
        <taxon>Agaricomycotina</taxon>
        <taxon>Tremellomycetes</taxon>
        <taxon>Filobasidiales</taxon>
        <taxon>Filobasidiaceae</taxon>
        <taxon>Filobasidium</taxon>
    </lineage>
</organism>
<dbReference type="InterPro" id="IPR031121">
    <property type="entry name" value="RIK/BLOM7"/>
</dbReference>
<dbReference type="SMART" id="SM00322">
    <property type="entry name" value="KH"/>
    <property type="match status" value="1"/>
</dbReference>
<evidence type="ECO:0000256" key="2">
    <source>
        <dbReference type="SAM" id="MobiDB-lite"/>
    </source>
</evidence>
<dbReference type="FunFam" id="3.30.1370.10:FF:000037">
    <property type="entry name" value="KH domain protein"/>
    <property type="match status" value="1"/>
</dbReference>
<keyword evidence="5" id="KW-1185">Reference proteome</keyword>
<evidence type="ECO:0000259" key="3">
    <source>
        <dbReference type="SMART" id="SM00322"/>
    </source>
</evidence>
<dbReference type="Pfam" id="PF23469">
    <property type="entry name" value="KH_12"/>
    <property type="match status" value="1"/>
</dbReference>
<dbReference type="Gene3D" id="3.30.1370.10">
    <property type="entry name" value="K Homology domain, type 1"/>
    <property type="match status" value="2"/>
</dbReference>
<reference evidence="4" key="1">
    <citation type="submission" date="2020-04" db="EMBL/GenBank/DDBJ databases">
        <title>Analysis of mating type loci in Filobasidium floriforme.</title>
        <authorList>
            <person name="Nowrousian M."/>
        </authorList>
    </citation>
    <scope>NUCLEOTIDE SEQUENCE</scope>
    <source>
        <strain evidence="4">CBS 6242</strain>
    </source>
</reference>
<evidence type="ECO:0000313" key="4">
    <source>
        <dbReference type="EMBL" id="KAG7531264.1"/>
    </source>
</evidence>
<dbReference type="InterPro" id="IPR004087">
    <property type="entry name" value="KH_dom"/>
</dbReference>
<proteinExistence type="predicted"/>
<dbReference type="SUPFAM" id="SSF54791">
    <property type="entry name" value="Eukaryotic type KH-domain (KH-domain type I)"/>
    <property type="match status" value="2"/>
</dbReference>
<dbReference type="PANTHER" id="PTHR15744">
    <property type="entry name" value="BLOM7"/>
    <property type="match status" value="1"/>
</dbReference>
<dbReference type="GO" id="GO:0005634">
    <property type="term" value="C:nucleus"/>
    <property type="evidence" value="ECO:0007669"/>
    <property type="project" value="InterPro"/>
</dbReference>
<sequence>MADIDRKRKWDDEPEQKPTLDAAAQAAAVAARIASMHGAGSGSGSPSTAVKEEKKDLYDGAFTHNIDINDLRNRYLITKGSTQQEIATETGASITTKGVWLPDRSKAAPNEEPLYLHIAAPSQTVLDTAIKRVNELIDADLGPLVEDRSRFAKNRERYFEEGRQGGERKKWPEEKLPIGLESMRNFNVRAKVVGPGGMFVKYIQAETGTRVQIKGLGSGFIENDTGREAEEPMHVFISGPDERQLVAAKELAEDLLTVVREEHAKAIANMQMNMGMGGGYGGHHGGGGYQHQQGGAGGYQQQGQGGYGGYAGYQQQQQPPLPGATPNGAEQAQGTPGVPVMVDGMPDKTDTSGTYEAWKGYWAQMGYDVEDTAFRTWLKGHMAAGNDIYGQPPAGAAAATAAAAGGATGGSAS</sequence>
<dbReference type="Proteomes" id="UP000812966">
    <property type="component" value="Unassembled WGS sequence"/>
</dbReference>
<feature type="region of interest" description="Disordered" evidence="2">
    <location>
        <begin position="285"/>
        <end position="335"/>
    </location>
</feature>
<dbReference type="InterPro" id="IPR047889">
    <property type="entry name" value="KHDC4_KH-I_second"/>
</dbReference>
<dbReference type="PROSITE" id="PS50084">
    <property type="entry name" value="KH_TYPE_1"/>
    <property type="match status" value="1"/>
</dbReference>
<dbReference type="EMBL" id="JABELV010000096">
    <property type="protein sequence ID" value="KAG7531264.1"/>
    <property type="molecule type" value="Genomic_DNA"/>
</dbReference>
<feature type="domain" description="K Homology" evidence="3">
    <location>
        <begin position="170"/>
        <end position="256"/>
    </location>
</feature>
<dbReference type="InterPro" id="IPR055256">
    <property type="entry name" value="KH_1_KHDC4/BBP-like"/>
</dbReference>
<dbReference type="PANTHER" id="PTHR15744:SF0">
    <property type="entry name" value="KH HOMOLOGY DOMAIN-CONTAINING PROTEIN 4"/>
    <property type="match status" value="1"/>
</dbReference>
<protein>
    <recommendedName>
        <fullName evidence="3">K Homology domain-containing protein</fullName>
    </recommendedName>
</protein>
<accession>A0A8K0NMA9</accession>
<feature type="compositionally biased region" description="Gly residues" evidence="2">
    <location>
        <begin position="285"/>
        <end position="311"/>
    </location>
</feature>
<evidence type="ECO:0000313" key="5">
    <source>
        <dbReference type="Proteomes" id="UP000812966"/>
    </source>
</evidence>
<dbReference type="CDD" id="cd22385">
    <property type="entry name" value="KH-I_KHDC4_rpt1"/>
    <property type="match status" value="1"/>
</dbReference>
<feature type="region of interest" description="Disordered" evidence="2">
    <location>
        <begin position="1"/>
        <end position="24"/>
    </location>
</feature>
<keyword evidence="1" id="KW-0694">RNA-binding</keyword>